<evidence type="ECO:0000256" key="6">
    <source>
        <dbReference type="ARBA" id="ARBA00023002"/>
    </source>
</evidence>
<dbReference type="PANTHER" id="PTHR11645:SF64">
    <property type="entry name" value="PYRROLINE-5-CARBOXYLATE REDUCTASE-RELATED"/>
    <property type="match status" value="1"/>
</dbReference>
<dbReference type="GO" id="GO:0055129">
    <property type="term" value="P:L-proline biosynthetic process"/>
    <property type="evidence" value="ECO:0007669"/>
    <property type="project" value="UniProtKB-UniPathway"/>
</dbReference>
<evidence type="ECO:0000259" key="7">
    <source>
        <dbReference type="Pfam" id="PF14748"/>
    </source>
</evidence>
<dbReference type="Pfam" id="PF14748">
    <property type="entry name" value="P5CR_dimer"/>
    <property type="match status" value="1"/>
</dbReference>
<dbReference type="Gene3D" id="1.10.3730.10">
    <property type="entry name" value="ProC C-terminal domain-like"/>
    <property type="match status" value="1"/>
</dbReference>
<keyword evidence="5" id="KW-0521">NADP</keyword>
<dbReference type="InterPro" id="IPR000304">
    <property type="entry name" value="Pyrroline-COOH_reductase"/>
</dbReference>
<dbReference type="InterPro" id="IPR029036">
    <property type="entry name" value="P5CR_dimer"/>
</dbReference>
<dbReference type="AlphaFoldDB" id="A0A6H5GD11"/>
<dbReference type="GO" id="GO:0004735">
    <property type="term" value="F:pyrroline-5-carboxylate reductase activity"/>
    <property type="evidence" value="ECO:0007669"/>
    <property type="project" value="UniProtKB-EC"/>
</dbReference>
<proteinExistence type="inferred from homology"/>
<dbReference type="HAMAP" id="MF_01925">
    <property type="entry name" value="P5C_reductase"/>
    <property type="match status" value="1"/>
</dbReference>
<accession>A0A6H5GD11</accession>
<dbReference type="EMBL" id="CADCXU010009861">
    <property type="protein sequence ID" value="CAB0000750.1"/>
    <property type="molecule type" value="Genomic_DNA"/>
</dbReference>
<dbReference type="Proteomes" id="UP000479000">
    <property type="component" value="Unassembled WGS sequence"/>
</dbReference>
<dbReference type="EC" id="1.5.1.2" evidence="3"/>
<dbReference type="InterPro" id="IPR008927">
    <property type="entry name" value="6-PGluconate_DH-like_C_sf"/>
</dbReference>
<reference evidence="8 9" key="1">
    <citation type="submission" date="2020-02" db="EMBL/GenBank/DDBJ databases">
        <authorList>
            <person name="Ferguson B K."/>
        </authorList>
    </citation>
    <scope>NUCLEOTIDE SEQUENCE [LARGE SCALE GENOMIC DNA]</scope>
</reference>
<protein>
    <recommendedName>
        <fullName evidence="3">pyrroline-5-carboxylate reductase</fullName>
        <ecNumber evidence="3">1.5.1.2</ecNumber>
    </recommendedName>
</protein>
<dbReference type="FunFam" id="1.10.3730.10:FF:000001">
    <property type="entry name" value="Pyrroline-5-carboxylate reductase"/>
    <property type="match status" value="1"/>
</dbReference>
<evidence type="ECO:0000256" key="1">
    <source>
        <dbReference type="ARBA" id="ARBA00005205"/>
    </source>
</evidence>
<gene>
    <name evidence="8" type="ORF">NTEN_LOCUS6537</name>
</gene>
<evidence type="ECO:0000313" key="8">
    <source>
        <dbReference type="EMBL" id="CAB0000750.1"/>
    </source>
</evidence>
<keyword evidence="9" id="KW-1185">Reference proteome</keyword>
<organism evidence="8 9">
    <name type="scientific">Nesidiocoris tenuis</name>
    <dbReference type="NCBI Taxonomy" id="355587"/>
    <lineage>
        <taxon>Eukaryota</taxon>
        <taxon>Metazoa</taxon>
        <taxon>Ecdysozoa</taxon>
        <taxon>Arthropoda</taxon>
        <taxon>Hexapoda</taxon>
        <taxon>Insecta</taxon>
        <taxon>Pterygota</taxon>
        <taxon>Neoptera</taxon>
        <taxon>Paraneoptera</taxon>
        <taxon>Hemiptera</taxon>
        <taxon>Heteroptera</taxon>
        <taxon>Panheteroptera</taxon>
        <taxon>Cimicomorpha</taxon>
        <taxon>Miridae</taxon>
        <taxon>Dicyphina</taxon>
        <taxon>Nesidiocoris</taxon>
    </lineage>
</organism>
<evidence type="ECO:0000256" key="4">
    <source>
        <dbReference type="ARBA" id="ARBA00022650"/>
    </source>
</evidence>
<sequence>MANSPIINLTPIGAGLFQALNSVTGLKVNPQVIRVTPNTPAMVGAGCSIMVCDETASYTKPVLQLLKASGSCEIISEEWMNACSATSGSGPAYIYLVIEALADGAVRMGVPRAAAYRLAAQTVIGAGQMVLKTGKHPGQLKDEVCSRGGTTIAGVHALENGGVRKSFIDAVVAATKRAEEMQ</sequence>
<comment type="similarity">
    <text evidence="2">Belongs to the pyrroline-5-carboxylate reductase family.</text>
</comment>
<dbReference type="PANTHER" id="PTHR11645">
    <property type="entry name" value="PYRROLINE-5-CARBOXYLATE REDUCTASE"/>
    <property type="match status" value="1"/>
</dbReference>
<dbReference type="InterPro" id="IPR053790">
    <property type="entry name" value="P5CR-like_CS"/>
</dbReference>
<name>A0A6H5GD11_9HEMI</name>
<evidence type="ECO:0000256" key="3">
    <source>
        <dbReference type="ARBA" id="ARBA00012855"/>
    </source>
</evidence>
<evidence type="ECO:0000313" key="9">
    <source>
        <dbReference type="Proteomes" id="UP000479000"/>
    </source>
</evidence>
<keyword evidence="4" id="KW-0028">Amino-acid biosynthesis</keyword>
<dbReference type="PROSITE" id="PS00521">
    <property type="entry name" value="P5CR"/>
    <property type="match status" value="1"/>
</dbReference>
<evidence type="ECO:0000256" key="5">
    <source>
        <dbReference type="ARBA" id="ARBA00022857"/>
    </source>
</evidence>
<dbReference type="UniPathway" id="UPA00098">
    <property type="reaction ID" value="UER00361"/>
</dbReference>
<keyword evidence="4" id="KW-0641">Proline biosynthesis</keyword>
<comment type="pathway">
    <text evidence="1">Amino-acid biosynthesis; L-proline biosynthesis; L-proline from L-glutamate 5-semialdehyde: step 1/1.</text>
</comment>
<dbReference type="OrthoDB" id="10263291at2759"/>
<dbReference type="Gene3D" id="3.40.50.720">
    <property type="entry name" value="NAD(P)-binding Rossmann-like Domain"/>
    <property type="match status" value="1"/>
</dbReference>
<keyword evidence="6" id="KW-0560">Oxidoreductase</keyword>
<dbReference type="SUPFAM" id="SSF48179">
    <property type="entry name" value="6-phosphogluconate dehydrogenase C-terminal domain-like"/>
    <property type="match status" value="1"/>
</dbReference>
<evidence type="ECO:0000256" key="2">
    <source>
        <dbReference type="ARBA" id="ARBA00005525"/>
    </source>
</evidence>
<feature type="domain" description="Pyrroline-5-carboxylate reductase dimerisation" evidence="7">
    <location>
        <begin position="77"/>
        <end position="181"/>
    </location>
</feature>